<feature type="signal peptide" evidence="5">
    <location>
        <begin position="1"/>
        <end position="20"/>
    </location>
</feature>
<dbReference type="Gene3D" id="3.40.50.2300">
    <property type="match status" value="2"/>
</dbReference>
<evidence type="ECO:0000313" key="8">
    <source>
        <dbReference type="EMBL" id="NSJ47611.1"/>
    </source>
</evidence>
<accession>A0AAW5BW47</accession>
<evidence type="ECO:0000256" key="1">
    <source>
        <dbReference type="ARBA" id="ARBA00010062"/>
    </source>
</evidence>
<evidence type="ECO:0000256" key="5">
    <source>
        <dbReference type="SAM" id="SignalP"/>
    </source>
</evidence>
<evidence type="ECO:0000313" key="10">
    <source>
        <dbReference type="Proteomes" id="UP001299608"/>
    </source>
</evidence>
<dbReference type="Proteomes" id="UP001299608">
    <property type="component" value="Unassembled WGS sequence"/>
</dbReference>
<evidence type="ECO:0000256" key="4">
    <source>
        <dbReference type="ARBA" id="ARBA00022970"/>
    </source>
</evidence>
<dbReference type="EMBL" id="JAAITT010000003">
    <property type="protein sequence ID" value="NSJ47611.1"/>
    <property type="molecule type" value="Genomic_DNA"/>
</dbReference>
<dbReference type="Proteomes" id="UP000669239">
    <property type="component" value="Unassembled WGS sequence"/>
</dbReference>
<feature type="chain" id="PRO_5043531852" evidence="5">
    <location>
        <begin position="21"/>
        <end position="410"/>
    </location>
</feature>
<keyword evidence="2" id="KW-0813">Transport</keyword>
<organism evidence="7 10">
    <name type="scientific">Enterocloster aldenensis</name>
    <dbReference type="NCBI Taxonomy" id="358742"/>
    <lineage>
        <taxon>Bacteria</taxon>
        <taxon>Bacillati</taxon>
        <taxon>Bacillota</taxon>
        <taxon>Clostridia</taxon>
        <taxon>Lachnospirales</taxon>
        <taxon>Lachnospiraceae</taxon>
        <taxon>Enterocloster</taxon>
    </lineage>
</organism>
<dbReference type="RefSeq" id="WP_165640694.1">
    <property type="nucleotide sequence ID" value="NZ_BAABZL010000001.1"/>
</dbReference>
<dbReference type="GO" id="GO:0006865">
    <property type="term" value="P:amino acid transport"/>
    <property type="evidence" value="ECO:0007669"/>
    <property type="project" value="UniProtKB-KW"/>
</dbReference>
<dbReference type="InterPro" id="IPR028081">
    <property type="entry name" value="Leu-bd"/>
</dbReference>
<dbReference type="InterPro" id="IPR000709">
    <property type="entry name" value="Leu_Ile_Val-bd"/>
</dbReference>
<protein>
    <submittedName>
        <fullName evidence="7">ABC transporter substrate-binding protein</fullName>
    </submittedName>
</protein>
<dbReference type="Pfam" id="PF13458">
    <property type="entry name" value="Peripla_BP_6"/>
    <property type="match status" value="1"/>
</dbReference>
<dbReference type="PRINTS" id="PR00337">
    <property type="entry name" value="LEUILEVALBP"/>
</dbReference>
<gene>
    <name evidence="8" type="ORF">G5B36_02715</name>
    <name evidence="7" type="ORF">L0N08_08690</name>
</gene>
<dbReference type="PANTHER" id="PTHR30483">
    <property type="entry name" value="LEUCINE-SPECIFIC-BINDING PROTEIN"/>
    <property type="match status" value="1"/>
</dbReference>
<sequence length="410" mass="43925">MKKKISIVLSVLMMASALGACGGKTTDAPAVSRNADAPGETAADSGKTPIKIAFSGPMTGDYAEYGQNFYAACEIAVDEINSSGGLLDGAPMELLQFDDKNSQEEVGAIAEMIASDDSIAAVLGHFSSGVAMTAANTYMDAGIPLLSASASHPDYSGMGEYIFRNNVLISQEVETVLQICQNSGSKRVGVLVLKNDWGQGALQAMETAYEQVKGKVDFEIVLQEEVMDGTEEFSANITKFMEQDCDTVFVLTMYATFAPFANQYRTLNPDIKMFSVGSAYSTELINLGGSAVEGVRMCAGFNPENPDPAAQKFVQQFNEKTGHDPDNMAVQTYENVNMIAQAIERAGSAERSAIKDALYDTDYDAITGHITFNGIGDAQKNLLVFEVSGGKFVELTDMAILPWDEFVASL</sequence>
<dbReference type="PROSITE" id="PS51257">
    <property type="entry name" value="PROKAR_LIPOPROTEIN"/>
    <property type="match status" value="1"/>
</dbReference>
<proteinExistence type="inferred from homology"/>
<keyword evidence="3 5" id="KW-0732">Signal</keyword>
<dbReference type="InterPro" id="IPR051010">
    <property type="entry name" value="BCAA_transport"/>
</dbReference>
<evidence type="ECO:0000256" key="3">
    <source>
        <dbReference type="ARBA" id="ARBA00022729"/>
    </source>
</evidence>
<comment type="caution">
    <text evidence="7">The sequence shown here is derived from an EMBL/GenBank/DDBJ whole genome shotgun (WGS) entry which is preliminary data.</text>
</comment>
<dbReference type="SUPFAM" id="SSF53822">
    <property type="entry name" value="Periplasmic binding protein-like I"/>
    <property type="match status" value="1"/>
</dbReference>
<dbReference type="InterPro" id="IPR028082">
    <property type="entry name" value="Peripla_BP_I"/>
</dbReference>
<evidence type="ECO:0000313" key="7">
    <source>
        <dbReference type="EMBL" id="MCG4745481.1"/>
    </source>
</evidence>
<evidence type="ECO:0000256" key="2">
    <source>
        <dbReference type="ARBA" id="ARBA00022448"/>
    </source>
</evidence>
<dbReference type="CDD" id="cd06349">
    <property type="entry name" value="PBP1_ABC_HAAT-like"/>
    <property type="match status" value="1"/>
</dbReference>
<reference evidence="8 9" key="1">
    <citation type="journal article" date="2020" name="Cell Host Microbe">
        <title>Functional and Genomic Variation between Human-Derived Isolates of Lachnospiraceae Reveals Inter- and Intra-Species Diversity.</title>
        <authorList>
            <person name="Sorbara M.T."/>
            <person name="Littmann E.R."/>
            <person name="Fontana E."/>
            <person name="Moody T.U."/>
            <person name="Kohout C.E."/>
            <person name="Gjonbalaj M."/>
            <person name="Eaton V."/>
            <person name="Seok R."/>
            <person name="Leiner I.M."/>
            <person name="Pamer E.G."/>
        </authorList>
    </citation>
    <scope>NUCLEOTIDE SEQUENCE [LARGE SCALE GENOMIC DNA]</scope>
    <source>
        <strain evidence="8 9">MSK.1.17</strain>
    </source>
</reference>
<keyword evidence="4" id="KW-0029">Amino-acid transport</keyword>
<dbReference type="EMBL" id="JAKNGE010000009">
    <property type="protein sequence ID" value="MCG4745481.1"/>
    <property type="molecule type" value="Genomic_DNA"/>
</dbReference>
<evidence type="ECO:0000313" key="9">
    <source>
        <dbReference type="Proteomes" id="UP000669239"/>
    </source>
</evidence>
<dbReference type="GeneID" id="97204347"/>
<reference evidence="7" key="3">
    <citation type="submission" date="2022-01" db="EMBL/GenBank/DDBJ databases">
        <title>Collection of gut derived symbiotic bacterial strains cultured from healthy donors.</title>
        <authorList>
            <person name="Lin H."/>
            <person name="Kohout C."/>
            <person name="Waligurski E."/>
            <person name="Pamer E.G."/>
        </authorList>
    </citation>
    <scope>NUCLEOTIDE SEQUENCE</scope>
    <source>
        <strain evidence="7">DFI.6.55</strain>
    </source>
</reference>
<keyword evidence="9" id="KW-1185">Reference proteome</keyword>
<name>A0AAW5BW47_9FIRM</name>
<dbReference type="PANTHER" id="PTHR30483:SF6">
    <property type="entry name" value="PERIPLASMIC BINDING PROTEIN OF ABC TRANSPORTER FOR NATURAL AMINO ACIDS"/>
    <property type="match status" value="1"/>
</dbReference>
<reference evidence="8" key="2">
    <citation type="submission" date="2020-02" db="EMBL/GenBank/DDBJ databases">
        <authorList>
            <person name="Littmann E."/>
            <person name="Sorbara M."/>
        </authorList>
    </citation>
    <scope>NUCLEOTIDE SEQUENCE</scope>
    <source>
        <strain evidence="8">MSK.1.17</strain>
    </source>
</reference>
<dbReference type="AlphaFoldDB" id="A0AAW5BW47"/>
<comment type="similarity">
    <text evidence="1">Belongs to the leucine-binding protein family.</text>
</comment>
<feature type="domain" description="Leucine-binding protein" evidence="6">
    <location>
        <begin position="49"/>
        <end position="390"/>
    </location>
</feature>
<evidence type="ECO:0000259" key="6">
    <source>
        <dbReference type="Pfam" id="PF13458"/>
    </source>
</evidence>